<gene>
    <name evidence="1" type="ORF">HUJ06_022918</name>
</gene>
<proteinExistence type="predicted"/>
<name>A0A822XRP6_NELNU</name>
<organism evidence="1 2">
    <name type="scientific">Nelumbo nucifera</name>
    <name type="common">Sacred lotus</name>
    <dbReference type="NCBI Taxonomy" id="4432"/>
    <lineage>
        <taxon>Eukaryota</taxon>
        <taxon>Viridiplantae</taxon>
        <taxon>Streptophyta</taxon>
        <taxon>Embryophyta</taxon>
        <taxon>Tracheophyta</taxon>
        <taxon>Spermatophyta</taxon>
        <taxon>Magnoliopsida</taxon>
        <taxon>Proteales</taxon>
        <taxon>Nelumbonaceae</taxon>
        <taxon>Nelumbo</taxon>
    </lineage>
</organism>
<accession>A0A822XRP6</accession>
<comment type="caution">
    <text evidence="1">The sequence shown here is derived from an EMBL/GenBank/DDBJ whole genome shotgun (WGS) entry which is preliminary data.</text>
</comment>
<evidence type="ECO:0000313" key="2">
    <source>
        <dbReference type="Proteomes" id="UP000607653"/>
    </source>
</evidence>
<reference evidence="1 2" key="1">
    <citation type="journal article" date="2020" name="Mol. Biol. Evol.">
        <title>Distinct Expression and Methylation Patterns for Genes with Different Fates following a Single Whole-Genome Duplication in Flowering Plants.</title>
        <authorList>
            <person name="Shi T."/>
            <person name="Rahmani R.S."/>
            <person name="Gugger P.F."/>
            <person name="Wang M."/>
            <person name="Li H."/>
            <person name="Zhang Y."/>
            <person name="Li Z."/>
            <person name="Wang Q."/>
            <person name="Van de Peer Y."/>
            <person name="Marchal K."/>
            <person name="Chen J."/>
        </authorList>
    </citation>
    <scope>NUCLEOTIDE SEQUENCE [LARGE SCALE GENOMIC DNA]</scope>
    <source>
        <tissue evidence="1">Leaf</tissue>
    </source>
</reference>
<dbReference type="EMBL" id="DUZY01000001">
    <property type="protein sequence ID" value="DAD21455.1"/>
    <property type="molecule type" value="Genomic_DNA"/>
</dbReference>
<evidence type="ECO:0000313" key="1">
    <source>
        <dbReference type="EMBL" id="DAD21455.1"/>
    </source>
</evidence>
<dbReference type="AlphaFoldDB" id="A0A822XRP6"/>
<sequence>MSPSKPKAPLLHVSTISSAAMGLWRLHCESSLPLAMKTLDTTEEPGQVKILVAKAKNRSIKRNQTLTMAVGDYHSFTGAKAITVVSFLRHGFADLTEMTFLEFGMLFPTGFSKELY</sequence>
<protein>
    <submittedName>
        <fullName evidence="1">Uncharacterized protein</fullName>
    </submittedName>
</protein>
<keyword evidence="2" id="KW-1185">Reference proteome</keyword>
<dbReference type="Proteomes" id="UP000607653">
    <property type="component" value="Unassembled WGS sequence"/>
</dbReference>